<comment type="caution">
    <text evidence="1">The sequence shown here is derived from an EMBL/GenBank/DDBJ whole genome shotgun (WGS) entry which is preliminary data.</text>
</comment>
<dbReference type="EMBL" id="LXQD01000058">
    <property type="protein sequence ID" value="RCJ40114.1"/>
    <property type="molecule type" value="Genomic_DNA"/>
</dbReference>
<keyword evidence="2" id="KW-1185">Reference proteome</keyword>
<dbReference type="AlphaFoldDB" id="A0A367RWR2"/>
<evidence type="ECO:0000313" key="1">
    <source>
        <dbReference type="EMBL" id="RCJ40114.1"/>
    </source>
</evidence>
<organism evidence="1 2">
    <name type="scientific">Nostoc minutum NIES-26</name>
    <dbReference type="NCBI Taxonomy" id="1844469"/>
    <lineage>
        <taxon>Bacteria</taxon>
        <taxon>Bacillati</taxon>
        <taxon>Cyanobacteriota</taxon>
        <taxon>Cyanophyceae</taxon>
        <taxon>Nostocales</taxon>
        <taxon>Nostocaceae</taxon>
        <taxon>Nostoc</taxon>
    </lineage>
</organism>
<reference evidence="1" key="1">
    <citation type="submission" date="2016-04" db="EMBL/GenBank/DDBJ databases">
        <authorList>
            <person name="Tabuchi Yagui T.R."/>
        </authorList>
    </citation>
    <scope>NUCLEOTIDE SEQUENCE [LARGE SCALE GENOMIC DNA]</scope>
    <source>
        <strain evidence="1">NIES-26</strain>
    </source>
</reference>
<accession>A0A367RWR2</accession>
<evidence type="ECO:0000313" key="2">
    <source>
        <dbReference type="Proteomes" id="UP000252107"/>
    </source>
</evidence>
<gene>
    <name evidence="1" type="ORF">A6770_38170</name>
</gene>
<proteinExistence type="predicted"/>
<protein>
    <submittedName>
        <fullName evidence="1">Uncharacterized protein</fullName>
    </submittedName>
</protein>
<name>A0A367RWR2_9NOSO</name>
<sequence length="352" mass="39821">MEPISIRPGSYRQFGPSEGCTFCLVTNTDICDRFTIEKSGSYTDYITVTYDQEGSFEEILQNEIPENSHVFVVSPNRFFRSPNPEILGDKRKLMAMACNSTPTPLEAIKHFLGVIERTDPYVQAEFAERFFELGQKSDRLEIVDEEYGTRAIFDHLDDKYEWNLQAGPLEWGEQQIAPSGEISVLPADIWEFNPNLYLAINGEIAFRGLPILHSGEPSFLREDQARIFSQLRHIKHHALIGKVEQGVVTDLHPTHPDVEPAAEMLKAMGAIDSRYLTIWELGFAINTSLDLLWDNYAMNEVYGGTRGALHFGLGLTPYTQYHLDLICPGIRVYGQDKKLLLGTPELTTTATR</sequence>
<dbReference type="Proteomes" id="UP000252107">
    <property type="component" value="Unassembled WGS sequence"/>
</dbReference>